<comment type="caution">
    <text evidence="2">The sequence shown here is derived from an EMBL/GenBank/DDBJ whole genome shotgun (WGS) entry which is preliminary data.</text>
</comment>
<dbReference type="EMBL" id="JASJQH010001756">
    <property type="protein sequence ID" value="KAK9760842.1"/>
    <property type="molecule type" value="Genomic_DNA"/>
</dbReference>
<evidence type="ECO:0000256" key="1">
    <source>
        <dbReference type="SAM" id="MobiDB-lite"/>
    </source>
</evidence>
<keyword evidence="3" id="KW-1185">Reference proteome</keyword>
<feature type="non-terminal residue" evidence="2">
    <location>
        <position position="102"/>
    </location>
</feature>
<proteinExistence type="predicted"/>
<evidence type="ECO:0000313" key="3">
    <source>
        <dbReference type="Proteomes" id="UP001479436"/>
    </source>
</evidence>
<evidence type="ECO:0000313" key="2">
    <source>
        <dbReference type="EMBL" id="KAK9760842.1"/>
    </source>
</evidence>
<dbReference type="Proteomes" id="UP001479436">
    <property type="component" value="Unassembled WGS sequence"/>
</dbReference>
<organism evidence="2 3">
    <name type="scientific">Basidiobolus ranarum</name>
    <dbReference type="NCBI Taxonomy" id="34480"/>
    <lineage>
        <taxon>Eukaryota</taxon>
        <taxon>Fungi</taxon>
        <taxon>Fungi incertae sedis</taxon>
        <taxon>Zoopagomycota</taxon>
        <taxon>Entomophthoromycotina</taxon>
        <taxon>Basidiobolomycetes</taxon>
        <taxon>Basidiobolales</taxon>
        <taxon>Basidiobolaceae</taxon>
        <taxon>Basidiobolus</taxon>
    </lineage>
</organism>
<name>A0ABR2WH61_9FUNG</name>
<gene>
    <name evidence="2" type="ORF">K7432_014732</name>
</gene>
<feature type="compositionally biased region" description="Basic and acidic residues" evidence="1">
    <location>
        <begin position="1"/>
        <end position="19"/>
    </location>
</feature>
<protein>
    <submittedName>
        <fullName evidence="2">Uncharacterized protein</fullName>
    </submittedName>
</protein>
<reference evidence="2 3" key="1">
    <citation type="submission" date="2023-04" db="EMBL/GenBank/DDBJ databases">
        <title>Genome of Basidiobolus ranarum AG-B5.</title>
        <authorList>
            <person name="Stajich J.E."/>
            <person name="Carter-House D."/>
            <person name="Gryganskyi A."/>
        </authorList>
    </citation>
    <scope>NUCLEOTIDE SEQUENCE [LARGE SCALE GENOMIC DNA]</scope>
    <source>
        <strain evidence="2 3">AG-B5</strain>
    </source>
</reference>
<accession>A0ABR2WH61</accession>
<sequence length="102" mass="12074">MVEESIIVKKEPYKKEPKEKKGRRRQERAEKKDKERWRSVTFKYNKDKAPIIAFGNGMKGKDSSKINGHQVGLTGSLYRLLKCQEKERRLLVVYVDEFRTSK</sequence>
<feature type="region of interest" description="Disordered" evidence="1">
    <location>
        <begin position="1"/>
        <end position="35"/>
    </location>
</feature>